<organism evidence="1 2">
    <name type="scientific">Phaseolus angularis</name>
    <name type="common">Azuki bean</name>
    <name type="synonym">Vigna angularis</name>
    <dbReference type="NCBI Taxonomy" id="3914"/>
    <lineage>
        <taxon>Eukaryota</taxon>
        <taxon>Viridiplantae</taxon>
        <taxon>Streptophyta</taxon>
        <taxon>Embryophyta</taxon>
        <taxon>Tracheophyta</taxon>
        <taxon>Spermatophyta</taxon>
        <taxon>Magnoliopsida</taxon>
        <taxon>eudicotyledons</taxon>
        <taxon>Gunneridae</taxon>
        <taxon>Pentapetalae</taxon>
        <taxon>rosids</taxon>
        <taxon>fabids</taxon>
        <taxon>Fabales</taxon>
        <taxon>Fabaceae</taxon>
        <taxon>Papilionoideae</taxon>
        <taxon>50 kb inversion clade</taxon>
        <taxon>NPAAA clade</taxon>
        <taxon>indigoferoid/millettioid clade</taxon>
        <taxon>Phaseoleae</taxon>
        <taxon>Vigna</taxon>
    </lineage>
</organism>
<evidence type="ECO:0000313" key="2">
    <source>
        <dbReference type="Proteomes" id="UP000053144"/>
    </source>
</evidence>
<gene>
    <name evidence="1" type="ORF">LR48_Vigan08g049400</name>
</gene>
<dbReference type="AlphaFoldDB" id="A0A0L9V408"/>
<protein>
    <submittedName>
        <fullName evidence="1">Uncharacterized protein</fullName>
    </submittedName>
</protein>
<dbReference type="Gramene" id="KOM49667">
    <property type="protein sequence ID" value="KOM49667"/>
    <property type="gene ID" value="LR48_Vigan08g049400"/>
</dbReference>
<evidence type="ECO:0000313" key="1">
    <source>
        <dbReference type="EMBL" id="KOM49667.1"/>
    </source>
</evidence>
<proteinExistence type="predicted"/>
<sequence>MAICINCHTRALRRGRGVTPVQEAWCRRHRQGAAPGSFEWEGYMNESKVGSSIRVELWWDEGLVVGGGFVVRRRWREEATMLRKGSLVRSVRWRFGTALGLDE</sequence>
<dbReference type="Proteomes" id="UP000053144">
    <property type="component" value="Chromosome 8"/>
</dbReference>
<dbReference type="EMBL" id="CM003378">
    <property type="protein sequence ID" value="KOM49667.1"/>
    <property type="molecule type" value="Genomic_DNA"/>
</dbReference>
<name>A0A0L9V408_PHAAN</name>
<accession>A0A0L9V408</accession>
<reference evidence="2" key="1">
    <citation type="journal article" date="2015" name="Proc. Natl. Acad. Sci. U.S.A.">
        <title>Genome sequencing of adzuki bean (Vigna angularis) provides insight into high starch and low fat accumulation and domestication.</title>
        <authorList>
            <person name="Yang K."/>
            <person name="Tian Z."/>
            <person name="Chen C."/>
            <person name="Luo L."/>
            <person name="Zhao B."/>
            <person name="Wang Z."/>
            <person name="Yu L."/>
            <person name="Li Y."/>
            <person name="Sun Y."/>
            <person name="Li W."/>
            <person name="Chen Y."/>
            <person name="Li Y."/>
            <person name="Zhang Y."/>
            <person name="Ai D."/>
            <person name="Zhao J."/>
            <person name="Shang C."/>
            <person name="Ma Y."/>
            <person name="Wu B."/>
            <person name="Wang M."/>
            <person name="Gao L."/>
            <person name="Sun D."/>
            <person name="Zhang P."/>
            <person name="Guo F."/>
            <person name="Wang W."/>
            <person name="Li Y."/>
            <person name="Wang J."/>
            <person name="Varshney R.K."/>
            <person name="Wang J."/>
            <person name="Ling H.Q."/>
            <person name="Wan P."/>
        </authorList>
    </citation>
    <scope>NUCLEOTIDE SEQUENCE</scope>
    <source>
        <strain evidence="2">cv. Jingnong 6</strain>
    </source>
</reference>